<dbReference type="InterPro" id="IPR039204">
    <property type="entry name" value="MRS2-like"/>
</dbReference>
<evidence type="ECO:0000313" key="2">
    <source>
        <dbReference type="EMBL" id="PNX78137.1"/>
    </source>
</evidence>
<proteinExistence type="inferred from homology"/>
<reference evidence="2 3" key="2">
    <citation type="journal article" date="2017" name="Front. Plant Sci.">
        <title>Gene Classification and Mining of Molecular Markers Useful in Red Clover (Trifolium pratense) Breeding.</title>
        <authorList>
            <person name="Istvanek J."/>
            <person name="Dluhosova J."/>
            <person name="Dluhos P."/>
            <person name="Patkova L."/>
            <person name="Nedelnik J."/>
            <person name="Repkova J."/>
        </authorList>
    </citation>
    <scope>NUCLEOTIDE SEQUENCE [LARGE SCALE GENOMIC DNA]</scope>
    <source>
        <strain evidence="3">cv. Tatra</strain>
        <tissue evidence="2">Young leaves</tissue>
    </source>
</reference>
<dbReference type="Proteomes" id="UP000236291">
    <property type="component" value="Unassembled WGS sequence"/>
</dbReference>
<evidence type="ECO:0000313" key="3">
    <source>
        <dbReference type="Proteomes" id="UP000236291"/>
    </source>
</evidence>
<comment type="caution">
    <text evidence="2">The sequence shown here is derived from an EMBL/GenBank/DDBJ whole genome shotgun (WGS) entry which is preliminary data.</text>
</comment>
<dbReference type="PANTHER" id="PTHR13890">
    <property type="entry name" value="RNA SPLICING PROTEIN MRS2, MITOCHONDRIAL"/>
    <property type="match status" value="1"/>
</dbReference>
<accession>A0A2K3LHX0</accession>
<name>A0A2K3LHX0_TRIPR</name>
<dbReference type="GO" id="GO:0015095">
    <property type="term" value="F:magnesium ion transmembrane transporter activity"/>
    <property type="evidence" value="ECO:0007669"/>
    <property type="project" value="UniProtKB-ARBA"/>
</dbReference>
<comment type="similarity">
    <text evidence="1">Belongs to the CorA metal ion transporter (MIT) (TC 1.A.35.5) family.</text>
</comment>
<organism evidence="2 3">
    <name type="scientific">Trifolium pratense</name>
    <name type="common">Red clover</name>
    <dbReference type="NCBI Taxonomy" id="57577"/>
    <lineage>
        <taxon>Eukaryota</taxon>
        <taxon>Viridiplantae</taxon>
        <taxon>Streptophyta</taxon>
        <taxon>Embryophyta</taxon>
        <taxon>Tracheophyta</taxon>
        <taxon>Spermatophyta</taxon>
        <taxon>Magnoliopsida</taxon>
        <taxon>eudicotyledons</taxon>
        <taxon>Gunneridae</taxon>
        <taxon>Pentapetalae</taxon>
        <taxon>rosids</taxon>
        <taxon>fabids</taxon>
        <taxon>Fabales</taxon>
        <taxon>Fabaceae</taxon>
        <taxon>Papilionoideae</taxon>
        <taxon>50 kb inversion clade</taxon>
        <taxon>NPAAA clade</taxon>
        <taxon>Hologalegina</taxon>
        <taxon>IRL clade</taxon>
        <taxon>Trifolieae</taxon>
        <taxon>Trifolium</taxon>
    </lineage>
</organism>
<dbReference type="PANTHER" id="PTHR13890:SF31">
    <property type="entry name" value="MAGNESIUM TRANSPORTER MRS2-2-RELATED"/>
    <property type="match status" value="1"/>
</dbReference>
<dbReference type="EMBL" id="ASHM01033551">
    <property type="protein sequence ID" value="PNX78137.1"/>
    <property type="molecule type" value="Genomic_DNA"/>
</dbReference>
<dbReference type="Gene3D" id="1.20.58.340">
    <property type="entry name" value="Magnesium transport protein CorA, transmembrane region"/>
    <property type="match status" value="1"/>
</dbReference>
<gene>
    <name evidence="2" type="ORF">L195_g034113</name>
</gene>
<sequence length="63" mass="7130">MVKSILVIDTMLKLLKKILESPFEFRAMEVALEAIYSFLAAHTTELETDAYLALDELPSKVQT</sequence>
<dbReference type="STRING" id="57577.A0A2K3LHX0"/>
<dbReference type="AlphaFoldDB" id="A0A2K3LHX0"/>
<evidence type="ECO:0000256" key="1">
    <source>
        <dbReference type="ARBA" id="ARBA00007535"/>
    </source>
</evidence>
<reference evidence="2 3" key="1">
    <citation type="journal article" date="2014" name="Am. J. Bot.">
        <title>Genome assembly and annotation for red clover (Trifolium pratense; Fabaceae).</title>
        <authorList>
            <person name="Istvanek J."/>
            <person name="Jaros M."/>
            <person name="Krenek A."/>
            <person name="Repkova J."/>
        </authorList>
    </citation>
    <scope>NUCLEOTIDE SEQUENCE [LARGE SCALE GENOMIC DNA]</scope>
    <source>
        <strain evidence="3">cv. Tatra</strain>
        <tissue evidence="2">Young leaves</tissue>
    </source>
</reference>
<protein>
    <submittedName>
        <fullName evidence="2">Magnesium transporter MRS2-i-like protein</fullName>
    </submittedName>
</protein>